<evidence type="ECO:0008006" key="2">
    <source>
        <dbReference type="Google" id="ProtNLM"/>
    </source>
</evidence>
<sequence length="72" mass="7996">MTNTTTLQSYDDDLADVRVVHFANAHDGPGWYWYYDEYPYEGVCGAFDTCEEATAAAAENPSHRVISEQAAS</sequence>
<proteinExistence type="predicted"/>
<name>A0A0F9MSM8_9ZZZZ</name>
<evidence type="ECO:0000313" key="1">
    <source>
        <dbReference type="EMBL" id="KKN10275.1"/>
    </source>
</evidence>
<comment type="caution">
    <text evidence="1">The sequence shown here is derived from an EMBL/GenBank/DDBJ whole genome shotgun (WGS) entry which is preliminary data.</text>
</comment>
<protein>
    <recommendedName>
        <fullName evidence="2">DUF2188 domain-containing protein</fullName>
    </recommendedName>
</protein>
<accession>A0A0F9MSM8</accession>
<gene>
    <name evidence="1" type="ORF">LCGC14_1038170</name>
</gene>
<dbReference type="AlphaFoldDB" id="A0A0F9MSM8"/>
<dbReference type="EMBL" id="LAZR01004259">
    <property type="protein sequence ID" value="KKN10275.1"/>
    <property type="molecule type" value="Genomic_DNA"/>
</dbReference>
<organism evidence="1">
    <name type="scientific">marine sediment metagenome</name>
    <dbReference type="NCBI Taxonomy" id="412755"/>
    <lineage>
        <taxon>unclassified sequences</taxon>
        <taxon>metagenomes</taxon>
        <taxon>ecological metagenomes</taxon>
    </lineage>
</organism>
<reference evidence="1" key="1">
    <citation type="journal article" date="2015" name="Nature">
        <title>Complex archaea that bridge the gap between prokaryotes and eukaryotes.</title>
        <authorList>
            <person name="Spang A."/>
            <person name="Saw J.H."/>
            <person name="Jorgensen S.L."/>
            <person name="Zaremba-Niedzwiedzka K."/>
            <person name="Martijn J."/>
            <person name="Lind A.E."/>
            <person name="van Eijk R."/>
            <person name="Schleper C."/>
            <person name="Guy L."/>
            <person name="Ettema T.J."/>
        </authorList>
    </citation>
    <scope>NUCLEOTIDE SEQUENCE</scope>
</reference>